<name>A0ABR2N1P7_9ASPA</name>
<comment type="caution">
    <text evidence="1">The sequence shown here is derived from an EMBL/GenBank/DDBJ whole genome shotgun (WGS) entry which is preliminary data.</text>
</comment>
<evidence type="ECO:0000313" key="1">
    <source>
        <dbReference type="EMBL" id="KAK8970068.1"/>
    </source>
</evidence>
<protein>
    <submittedName>
        <fullName evidence="1">Uncharacterized protein</fullName>
    </submittedName>
</protein>
<gene>
    <name evidence="1" type="ORF">KSP40_PGU007643</name>
</gene>
<evidence type="ECO:0000313" key="2">
    <source>
        <dbReference type="Proteomes" id="UP001412067"/>
    </source>
</evidence>
<keyword evidence="2" id="KW-1185">Reference proteome</keyword>
<proteinExistence type="predicted"/>
<accession>A0ABR2N1P7</accession>
<dbReference type="EMBL" id="JBBWWR010000002">
    <property type="protein sequence ID" value="KAK8970068.1"/>
    <property type="molecule type" value="Genomic_DNA"/>
</dbReference>
<reference evidence="1 2" key="1">
    <citation type="journal article" date="2022" name="Nat. Plants">
        <title>Genomes of leafy and leafless Platanthera orchids illuminate the evolution of mycoheterotrophy.</title>
        <authorList>
            <person name="Li M.H."/>
            <person name="Liu K.W."/>
            <person name="Li Z."/>
            <person name="Lu H.C."/>
            <person name="Ye Q.L."/>
            <person name="Zhang D."/>
            <person name="Wang J.Y."/>
            <person name="Li Y.F."/>
            <person name="Zhong Z.M."/>
            <person name="Liu X."/>
            <person name="Yu X."/>
            <person name="Liu D.K."/>
            <person name="Tu X.D."/>
            <person name="Liu B."/>
            <person name="Hao Y."/>
            <person name="Liao X.Y."/>
            <person name="Jiang Y.T."/>
            <person name="Sun W.H."/>
            <person name="Chen J."/>
            <person name="Chen Y.Q."/>
            <person name="Ai Y."/>
            <person name="Zhai J.W."/>
            <person name="Wu S.S."/>
            <person name="Zhou Z."/>
            <person name="Hsiao Y.Y."/>
            <person name="Wu W.L."/>
            <person name="Chen Y.Y."/>
            <person name="Lin Y.F."/>
            <person name="Hsu J.L."/>
            <person name="Li C.Y."/>
            <person name="Wang Z.W."/>
            <person name="Zhao X."/>
            <person name="Zhong W.Y."/>
            <person name="Ma X.K."/>
            <person name="Ma L."/>
            <person name="Huang J."/>
            <person name="Chen G.Z."/>
            <person name="Huang M.Z."/>
            <person name="Huang L."/>
            <person name="Peng D.H."/>
            <person name="Luo Y.B."/>
            <person name="Zou S.Q."/>
            <person name="Chen S.P."/>
            <person name="Lan S."/>
            <person name="Tsai W.C."/>
            <person name="Van de Peer Y."/>
            <person name="Liu Z.J."/>
        </authorList>
    </citation>
    <scope>NUCLEOTIDE SEQUENCE [LARGE SCALE GENOMIC DNA]</scope>
    <source>
        <strain evidence="1">Lor288</strain>
    </source>
</reference>
<dbReference type="Proteomes" id="UP001412067">
    <property type="component" value="Unassembled WGS sequence"/>
</dbReference>
<organism evidence="1 2">
    <name type="scientific">Platanthera guangdongensis</name>
    <dbReference type="NCBI Taxonomy" id="2320717"/>
    <lineage>
        <taxon>Eukaryota</taxon>
        <taxon>Viridiplantae</taxon>
        <taxon>Streptophyta</taxon>
        <taxon>Embryophyta</taxon>
        <taxon>Tracheophyta</taxon>
        <taxon>Spermatophyta</taxon>
        <taxon>Magnoliopsida</taxon>
        <taxon>Liliopsida</taxon>
        <taxon>Asparagales</taxon>
        <taxon>Orchidaceae</taxon>
        <taxon>Orchidoideae</taxon>
        <taxon>Orchideae</taxon>
        <taxon>Orchidinae</taxon>
        <taxon>Platanthera</taxon>
    </lineage>
</organism>
<sequence length="148" mass="16042">MLASIFTWVFFESSLFMPRILGKEEESLRQELGKQEGEKGEARGSPSLGRLCPGSGNLSLASSGRLVLACALLQGLRFITPKAFSELLKLSREYQMLTVTKRLLVDAEPTSSVEQHNESHGAVTEAFANFVGGVGPKPGPLHVGLSRR</sequence>